<dbReference type="SUPFAM" id="SSF55785">
    <property type="entry name" value="PYP-like sensor domain (PAS domain)"/>
    <property type="match status" value="1"/>
</dbReference>
<dbReference type="SUPFAM" id="SSF47384">
    <property type="entry name" value="Homodimeric domain of signal transducing histidine kinase"/>
    <property type="match status" value="1"/>
</dbReference>
<dbReference type="Gene3D" id="3.30.450.270">
    <property type="match status" value="1"/>
</dbReference>
<dbReference type="FunFam" id="3.30.565.10:FF:000006">
    <property type="entry name" value="Sensor histidine kinase WalK"/>
    <property type="match status" value="1"/>
</dbReference>
<evidence type="ECO:0000259" key="12">
    <source>
        <dbReference type="PROSITE" id="PS50046"/>
    </source>
</evidence>
<dbReference type="PROSITE" id="PS50109">
    <property type="entry name" value="HIS_KIN"/>
    <property type="match status" value="1"/>
</dbReference>
<dbReference type="CDD" id="cd00082">
    <property type="entry name" value="HisKA"/>
    <property type="match status" value="1"/>
</dbReference>
<dbReference type="InterPro" id="IPR016132">
    <property type="entry name" value="Phyto_chromo_attachment"/>
</dbReference>
<evidence type="ECO:0000256" key="6">
    <source>
        <dbReference type="ARBA" id="ARBA00022606"/>
    </source>
</evidence>
<keyword evidence="5" id="KW-0597">Phosphoprotein</keyword>
<dbReference type="PROSITE" id="PS50046">
    <property type="entry name" value="PHYTOCHROME_2"/>
    <property type="match status" value="1"/>
</dbReference>
<evidence type="ECO:0000256" key="2">
    <source>
        <dbReference type="ARBA" id="ARBA00006402"/>
    </source>
</evidence>
<dbReference type="InterPro" id="IPR003661">
    <property type="entry name" value="HisK_dim/P_dom"/>
</dbReference>
<dbReference type="Pfam" id="PF00512">
    <property type="entry name" value="HisKA"/>
    <property type="match status" value="1"/>
</dbReference>
<dbReference type="SMART" id="SM00387">
    <property type="entry name" value="HATPase_c"/>
    <property type="match status" value="1"/>
</dbReference>
<dbReference type="Pfam" id="PF00360">
    <property type="entry name" value="PHY"/>
    <property type="match status" value="1"/>
</dbReference>
<dbReference type="Pfam" id="PF01590">
    <property type="entry name" value="GAF"/>
    <property type="match status" value="1"/>
</dbReference>
<gene>
    <name evidence="14" type="ORF">I8748_13215</name>
</gene>
<dbReference type="Pfam" id="PF08446">
    <property type="entry name" value="PAS_2"/>
    <property type="match status" value="1"/>
</dbReference>
<keyword evidence="15" id="KW-1185">Reference proteome</keyword>
<dbReference type="InterPro" id="IPR003594">
    <property type="entry name" value="HATPase_dom"/>
</dbReference>
<keyword evidence="10" id="KW-0675">Receptor</keyword>
<feature type="domain" description="Phytochrome chromophore attachment site" evidence="12">
    <location>
        <begin position="152"/>
        <end position="310"/>
    </location>
</feature>
<dbReference type="InterPro" id="IPR035965">
    <property type="entry name" value="PAS-like_dom_sf"/>
</dbReference>
<dbReference type="InterPro" id="IPR043150">
    <property type="entry name" value="Phytochrome_PHY_sf"/>
</dbReference>
<dbReference type="InterPro" id="IPR003018">
    <property type="entry name" value="GAF"/>
</dbReference>
<name>A0A8J7L9M5_9NOST</name>
<comment type="caution">
    <text evidence="14">The sequence shown here is derived from an EMBL/GenBank/DDBJ whole genome shotgun (WGS) entry which is preliminary data.</text>
</comment>
<comment type="similarity">
    <text evidence="2">In the N-terminal section; belongs to the phytochrome family.</text>
</comment>
<evidence type="ECO:0000256" key="8">
    <source>
        <dbReference type="ARBA" id="ARBA00022777"/>
    </source>
</evidence>
<dbReference type="RefSeq" id="WP_198125021.1">
    <property type="nucleotide sequence ID" value="NZ_JAECZC010000020.1"/>
</dbReference>
<dbReference type="PANTHER" id="PTHR43304">
    <property type="entry name" value="PHYTOCHROME-LIKE PROTEIN CPH1"/>
    <property type="match status" value="1"/>
</dbReference>
<evidence type="ECO:0000313" key="15">
    <source>
        <dbReference type="Proteomes" id="UP000632766"/>
    </source>
</evidence>
<dbReference type="InterPro" id="IPR013654">
    <property type="entry name" value="PAS_2"/>
</dbReference>
<dbReference type="InterPro" id="IPR036097">
    <property type="entry name" value="HisK_dim/P_sf"/>
</dbReference>
<dbReference type="GO" id="GO:0006355">
    <property type="term" value="P:regulation of DNA-templated transcription"/>
    <property type="evidence" value="ECO:0007669"/>
    <property type="project" value="InterPro"/>
</dbReference>
<evidence type="ECO:0000256" key="10">
    <source>
        <dbReference type="ARBA" id="ARBA00023170"/>
    </source>
</evidence>
<dbReference type="EC" id="2.7.13.3" evidence="3"/>
<dbReference type="Pfam" id="PF02518">
    <property type="entry name" value="HATPase_c"/>
    <property type="match status" value="1"/>
</dbReference>
<evidence type="ECO:0000256" key="4">
    <source>
        <dbReference type="ARBA" id="ARBA00022543"/>
    </source>
</evidence>
<keyword evidence="4" id="KW-0600">Photoreceptor protein</keyword>
<dbReference type="InterPro" id="IPR001294">
    <property type="entry name" value="Phytochrome"/>
</dbReference>
<dbReference type="CDD" id="cd16921">
    <property type="entry name" value="HATPase_FilI-like"/>
    <property type="match status" value="1"/>
</dbReference>
<dbReference type="GO" id="GO:0000155">
    <property type="term" value="F:phosphorelay sensor kinase activity"/>
    <property type="evidence" value="ECO:0007669"/>
    <property type="project" value="InterPro"/>
</dbReference>
<evidence type="ECO:0000256" key="5">
    <source>
        <dbReference type="ARBA" id="ARBA00022553"/>
    </source>
</evidence>
<dbReference type="InterPro" id="IPR052162">
    <property type="entry name" value="Sensor_kinase/Photoreceptor"/>
</dbReference>
<evidence type="ECO:0000256" key="1">
    <source>
        <dbReference type="ARBA" id="ARBA00000085"/>
    </source>
</evidence>
<dbReference type="InterPro" id="IPR005467">
    <property type="entry name" value="His_kinase_dom"/>
</dbReference>
<protein>
    <recommendedName>
        <fullName evidence="3">histidine kinase</fullName>
        <ecNumber evidence="3">2.7.13.3</ecNumber>
    </recommendedName>
</protein>
<dbReference type="InterPro" id="IPR036890">
    <property type="entry name" value="HATPase_C_sf"/>
</dbReference>
<dbReference type="InterPro" id="IPR013515">
    <property type="entry name" value="Phytochrome_cen-reg"/>
</dbReference>
<dbReference type="SMART" id="SM00065">
    <property type="entry name" value="GAF"/>
    <property type="match status" value="1"/>
</dbReference>
<dbReference type="AlphaFoldDB" id="A0A8J7L9M5"/>
<dbReference type="GO" id="GO:0009584">
    <property type="term" value="P:detection of visible light"/>
    <property type="evidence" value="ECO:0007669"/>
    <property type="project" value="InterPro"/>
</dbReference>
<keyword evidence="8" id="KW-0418">Kinase</keyword>
<keyword evidence="7" id="KW-0808">Transferase</keyword>
<dbReference type="InterPro" id="IPR029016">
    <property type="entry name" value="GAF-like_dom_sf"/>
</dbReference>
<keyword evidence="9" id="KW-0157">Chromophore</keyword>
<dbReference type="Gene3D" id="3.30.450.20">
    <property type="entry name" value="PAS domain"/>
    <property type="match status" value="1"/>
</dbReference>
<evidence type="ECO:0000256" key="7">
    <source>
        <dbReference type="ARBA" id="ARBA00022679"/>
    </source>
</evidence>
<sequence length="768" mass="87889">MTIDFQLPNINVTSLKEAPIHLFKQIQPHGVLLVLEEPELKILQISNNTWNIFGIKPENLLQTKLEELLDPFQVETIKAALFEGNLEYINPTKIWVRKKGDDYAVFDAVFHRNSEGILILELEPAFSRENIPFLSFYHLAKASINQLEKTSNIREFCQIIVQEVRKVTGFDRVMLYKFDDDGHGSVIAEEKLESMEPYLGLHYPESDIPKPARKLFASNSIRLIPDSYAEPVQIVPAINPVSDRPVDLTNSILRSAAYCHMEYLHNMGVGASLTISLIKDQKLWGLIACHHQEPKYVSYELRKACEFLGRVIFAEISAREETEDYDYRMSLTHIQSLLVEYMSQEENFIDGLVKHQPNLLNLTSAQGAAVCFGEHCTVIGETPKEEDLNFLVQWLKNNVEEEVFYTDSLPQIYPDAERFKNVASGLLAIPISRRNYVLWFRPEVIQTVNWGGDPNNAFEVTQSDGNVRLCPRKSFELWKETVRLTSLPWRSVEVKAALELRKAIVNIVLRQADELAQLAHDLERSNAELKKFAYVASHDLQEPLNQVANYVQLLEMRYHEELDEDAKEFISYAVQGVSLMQTLIDDVLVYSKVDTQAIAFQLTEVETALERALSNLRQRILETGATITHDPLPTVMAGSTQLMQLFQNLIANAIKFRSDQPPQIHIGAERLEDEWLFSVRDNGIGIDPQFSDRIFVIFQRLHTRDEYPGTGMGLAICKKIIECHRGRIWVESQLGEGATFYFTIPVGGRERERRNGRKTQNHLFGRGQ</sequence>
<feature type="domain" description="Histidine kinase" evidence="13">
    <location>
        <begin position="535"/>
        <end position="748"/>
    </location>
</feature>
<comment type="catalytic activity">
    <reaction evidence="1">
        <text>ATP + protein L-histidine = ADP + protein N-phospho-L-histidine.</text>
        <dbReference type="EC" id="2.7.13.3"/>
    </reaction>
</comment>
<dbReference type="SUPFAM" id="SSF55781">
    <property type="entry name" value="GAF domain-like"/>
    <property type="match status" value="2"/>
</dbReference>
<dbReference type="Gene3D" id="3.30.565.10">
    <property type="entry name" value="Histidine kinase-like ATPase, C-terminal domain"/>
    <property type="match status" value="1"/>
</dbReference>
<dbReference type="PRINTS" id="PR01033">
    <property type="entry name" value="PHYTOCHROME"/>
</dbReference>
<dbReference type="GO" id="GO:0009881">
    <property type="term" value="F:photoreceptor activity"/>
    <property type="evidence" value="ECO:0007669"/>
    <property type="project" value="UniProtKB-KW"/>
</dbReference>
<evidence type="ECO:0000256" key="11">
    <source>
        <dbReference type="ARBA" id="ARBA00055745"/>
    </source>
</evidence>
<dbReference type="SMART" id="SM00388">
    <property type="entry name" value="HisKA"/>
    <property type="match status" value="1"/>
</dbReference>
<accession>A0A8J7L9M5</accession>
<evidence type="ECO:0000256" key="3">
    <source>
        <dbReference type="ARBA" id="ARBA00012438"/>
    </source>
</evidence>
<keyword evidence="6" id="KW-0716">Sensory transduction</keyword>
<organism evidence="14 15">
    <name type="scientific">Amazonocrinis nigriterrae CENA67</name>
    <dbReference type="NCBI Taxonomy" id="2794033"/>
    <lineage>
        <taxon>Bacteria</taxon>
        <taxon>Bacillati</taxon>
        <taxon>Cyanobacteriota</taxon>
        <taxon>Cyanophyceae</taxon>
        <taxon>Nostocales</taxon>
        <taxon>Nostocaceae</taxon>
        <taxon>Amazonocrinis</taxon>
        <taxon>Amazonocrinis nigriterrae</taxon>
    </lineage>
</organism>
<dbReference type="SUPFAM" id="SSF55874">
    <property type="entry name" value="ATPase domain of HSP90 chaperone/DNA topoisomerase II/histidine kinase"/>
    <property type="match status" value="1"/>
</dbReference>
<dbReference type="Gene3D" id="3.30.450.40">
    <property type="match status" value="1"/>
</dbReference>
<comment type="function">
    <text evidence="11">Photoreceptor which exists in two forms that are reversibly interconvertible by light: the R form that absorbs maximally in the red region of the spectrum and the FR form that absorbs maximally in the far-red region.</text>
</comment>
<reference evidence="14 15" key="1">
    <citation type="journal article" date="2021" name="Int. J. Syst. Evol. Microbiol.">
        <title>Amazonocrinis nigriterrae gen. nov., sp. nov., Atlanticothrix silvestris gen. nov., sp. nov. and Dendronalium phyllosphericum gen. nov., sp. nov., nostocacean cyanobacteria from Brazilian environments.</title>
        <authorList>
            <person name="Alvarenga D.O."/>
            <person name="Andreote A.P.D."/>
            <person name="Branco L.H.Z."/>
            <person name="Delbaje E."/>
            <person name="Cruz R.B."/>
            <person name="Varani A.M."/>
            <person name="Fiore M.F."/>
        </authorList>
    </citation>
    <scope>NUCLEOTIDE SEQUENCE [LARGE SCALE GENOMIC DNA]</scope>
    <source>
        <strain evidence="14 15">CENA67</strain>
    </source>
</reference>
<dbReference type="EMBL" id="JAECZC010000020">
    <property type="protein sequence ID" value="MBH8563131.1"/>
    <property type="molecule type" value="Genomic_DNA"/>
</dbReference>
<proteinExistence type="inferred from homology"/>
<dbReference type="Proteomes" id="UP000632766">
    <property type="component" value="Unassembled WGS sequence"/>
</dbReference>
<dbReference type="PANTHER" id="PTHR43304:SF1">
    <property type="entry name" value="PAC DOMAIN-CONTAINING PROTEIN"/>
    <property type="match status" value="1"/>
</dbReference>
<dbReference type="Gene3D" id="1.10.287.130">
    <property type="match status" value="1"/>
</dbReference>
<evidence type="ECO:0000259" key="13">
    <source>
        <dbReference type="PROSITE" id="PS50109"/>
    </source>
</evidence>
<evidence type="ECO:0000256" key="9">
    <source>
        <dbReference type="ARBA" id="ARBA00022991"/>
    </source>
</evidence>
<evidence type="ECO:0000313" key="14">
    <source>
        <dbReference type="EMBL" id="MBH8563131.1"/>
    </source>
</evidence>